<accession>A0A914HP00</accession>
<protein>
    <submittedName>
        <fullName evidence="2">Uncharacterized protein</fullName>
    </submittedName>
</protein>
<name>A0A914HP00_GLORO</name>
<organism evidence="1 2">
    <name type="scientific">Globodera rostochiensis</name>
    <name type="common">Golden nematode worm</name>
    <name type="synonym">Heterodera rostochiensis</name>
    <dbReference type="NCBI Taxonomy" id="31243"/>
    <lineage>
        <taxon>Eukaryota</taxon>
        <taxon>Metazoa</taxon>
        <taxon>Ecdysozoa</taxon>
        <taxon>Nematoda</taxon>
        <taxon>Chromadorea</taxon>
        <taxon>Rhabditida</taxon>
        <taxon>Tylenchina</taxon>
        <taxon>Tylenchomorpha</taxon>
        <taxon>Tylenchoidea</taxon>
        <taxon>Heteroderidae</taxon>
        <taxon>Heteroderinae</taxon>
        <taxon>Globodera</taxon>
    </lineage>
</organism>
<evidence type="ECO:0000313" key="1">
    <source>
        <dbReference type="Proteomes" id="UP000887572"/>
    </source>
</evidence>
<dbReference type="AlphaFoldDB" id="A0A914HP00"/>
<dbReference type="WBParaSite" id="Gr19_v10_g2896.t1">
    <property type="protein sequence ID" value="Gr19_v10_g2896.t1"/>
    <property type="gene ID" value="Gr19_v10_g2896"/>
</dbReference>
<dbReference type="Proteomes" id="UP000887572">
    <property type="component" value="Unplaced"/>
</dbReference>
<keyword evidence="1" id="KW-1185">Reference proteome</keyword>
<reference evidence="2" key="1">
    <citation type="submission" date="2022-11" db="UniProtKB">
        <authorList>
            <consortium name="WormBaseParasite"/>
        </authorList>
    </citation>
    <scope>IDENTIFICATION</scope>
</reference>
<proteinExistence type="predicted"/>
<evidence type="ECO:0000313" key="2">
    <source>
        <dbReference type="WBParaSite" id="Gr19_v10_g2896.t1"/>
    </source>
</evidence>
<sequence>MEFSDDDGPPTLDGPYPMANDSNNFLGLATPFHEAASAQHPVEASAVVSAQPKTAARPGRKEPALNKNLDVEQFNGDEWMCLAAAQASSGRFKAFRFIGRFMLNFIWGAAYPEDVLKALFSMSLAYAVKGAERNENRADHFIFLLSARPWTTNCPHKLTALLKRFSSVGKRNFSKSSRFLCNILQHLSKLRLFYPGELLREKCYNF</sequence>